<accession>G8YLL1</accession>
<reference evidence="2 3" key="1">
    <citation type="journal article" date="2012" name="G3 (Bethesda)">
        <title>Pichia sorbitophila, an interspecies yeast hybrid reveals early steps of genome resolution following polyploidization.</title>
        <authorList>
            <person name="Leh Louis V."/>
            <person name="Despons L."/>
            <person name="Friedrich A."/>
            <person name="Martin T."/>
            <person name="Durrens P."/>
            <person name="Casaregola S."/>
            <person name="Neuveglise C."/>
            <person name="Fairhead C."/>
            <person name="Marck C."/>
            <person name="Cruz J.A."/>
            <person name="Straub M.L."/>
            <person name="Kugler V."/>
            <person name="Sacerdot C."/>
            <person name="Uzunov Z."/>
            <person name="Thierry A."/>
            <person name="Weiss S."/>
            <person name="Bleykasten C."/>
            <person name="De Montigny J."/>
            <person name="Jacques N."/>
            <person name="Jung P."/>
            <person name="Lemaire M."/>
            <person name="Mallet S."/>
            <person name="Morel G."/>
            <person name="Richard G.F."/>
            <person name="Sarkar A."/>
            <person name="Savel G."/>
            <person name="Schacherer J."/>
            <person name="Seret M.L."/>
            <person name="Talla E."/>
            <person name="Samson G."/>
            <person name="Jubin C."/>
            <person name="Poulain J."/>
            <person name="Vacherie B."/>
            <person name="Barbe V."/>
            <person name="Pelletier E."/>
            <person name="Sherman D.J."/>
            <person name="Westhof E."/>
            <person name="Weissenbach J."/>
            <person name="Baret P.V."/>
            <person name="Wincker P."/>
            <person name="Gaillardin C."/>
            <person name="Dujon B."/>
            <person name="Souciet J.L."/>
        </authorList>
    </citation>
    <scope>NUCLEOTIDE SEQUENCE [LARGE SCALE GENOMIC DNA]</scope>
    <source>
        <strain evidence="3">ATCC MYA-4447 / BCRC 22081 / CBS 7064 / NBRC 10061 / NRRL Y-12695</strain>
    </source>
</reference>
<dbReference type="OMA" id="WLKCLGC"/>
<dbReference type="eggNOG" id="ENOG502RQ22">
    <property type="taxonomic scope" value="Eukaryota"/>
</dbReference>
<organism evidence="2 3">
    <name type="scientific">Pichia sorbitophila (strain ATCC MYA-4447 / BCRC 22081 / CBS 7064 / NBRC 10061 / NRRL Y-12695)</name>
    <name type="common">Hybrid yeast</name>
    <dbReference type="NCBI Taxonomy" id="559304"/>
    <lineage>
        <taxon>Eukaryota</taxon>
        <taxon>Fungi</taxon>
        <taxon>Dikarya</taxon>
        <taxon>Ascomycota</taxon>
        <taxon>Saccharomycotina</taxon>
        <taxon>Pichiomycetes</taxon>
        <taxon>Debaryomycetaceae</taxon>
        <taxon>Millerozyma</taxon>
    </lineage>
</organism>
<feature type="compositionally biased region" description="Basic and acidic residues" evidence="1">
    <location>
        <begin position="361"/>
        <end position="372"/>
    </location>
</feature>
<dbReference type="EMBL" id="FO082054">
    <property type="protein sequence ID" value="CCE88945.1"/>
    <property type="molecule type" value="Genomic_DNA"/>
</dbReference>
<feature type="compositionally biased region" description="Basic and acidic residues" evidence="1">
    <location>
        <begin position="379"/>
        <end position="425"/>
    </location>
</feature>
<evidence type="ECO:0000313" key="2">
    <source>
        <dbReference type="EMBL" id="CCE88945.1"/>
    </source>
</evidence>
<feature type="compositionally biased region" description="Polar residues" evidence="1">
    <location>
        <begin position="618"/>
        <end position="636"/>
    </location>
</feature>
<dbReference type="Proteomes" id="UP000005222">
    <property type="component" value="Chromosome F"/>
</dbReference>
<name>G8YLL1_PICSO</name>
<feature type="region of interest" description="Disordered" evidence="1">
    <location>
        <begin position="618"/>
        <end position="671"/>
    </location>
</feature>
<evidence type="ECO:0000313" key="3">
    <source>
        <dbReference type="Proteomes" id="UP000005222"/>
    </source>
</evidence>
<dbReference type="InParanoid" id="G8YLL1"/>
<feature type="region of interest" description="Disordered" evidence="1">
    <location>
        <begin position="352"/>
        <end position="436"/>
    </location>
</feature>
<evidence type="ECO:0000256" key="1">
    <source>
        <dbReference type="SAM" id="MobiDB-lite"/>
    </source>
</evidence>
<dbReference type="OrthoDB" id="4019860at2759"/>
<feature type="compositionally biased region" description="Acidic residues" evidence="1">
    <location>
        <begin position="652"/>
        <end position="663"/>
    </location>
</feature>
<keyword evidence="3" id="KW-1185">Reference proteome</keyword>
<gene>
    <name evidence="2" type="primary">Piso0_001739</name>
    <name evidence="2" type="ORF">GNLVRS01_PISO0F13007g</name>
</gene>
<dbReference type="AlphaFoldDB" id="G8YLL1"/>
<dbReference type="HOGENOM" id="CLU_411088_0_0_1"/>
<proteinExistence type="predicted"/>
<protein>
    <submittedName>
        <fullName evidence="2">Piso0_001739 protein</fullName>
    </submittedName>
</protein>
<sequence>MDTEACIHIRHIFVSKEQLELNVGIVDRDSLRKVDYKTPLTIKIQSRAVTKINGEPLKLKKNQDPYILDYTSQDRLLITFKEENLIKIELEWIPLNISFLNKSTPTHDVKYLIHEIESTARKGVDLRMSENALNGTHFISTDSALDVPLVISLVKNIPILNPRWLKEVSNWPDDLSKWFFDPERSGFTLDLDRHSSSKEKRNSLFKGCLFVTISDYNENHDDLVSLLSLIGGSLVTVSQVSNLRLENKHNILPSLHKYLESTSSSHLYLLKEDENDSSGWLSHFINDGLPVSSMEDLLRAIVASNSSVIQCVDFSNVRSDDIVEQPRKRRRFQKVDKTKFLDFGFSVPQETRAVNDIPSTDNKHASNDDRITDSSSLENSKDIENTELNVSERKTESPITKDDLRERSNDVPKETSDDTITEKLVDTPATNVSDNSANKENRLSKVTMSDAIKTIKERETSNIRDKLGLSEIKDDLSDQVNDLSLVEYIDMNRKHIRPSSSSKHISEKYEGRKNFKTFRKIKPSYLMSTVGPNKVGLKAFDSDDNDFRNAEMQKLSEEDPSLRMAIDFGDASATQGNEAHSKSKESAPIDMDDQEDALFVPDDSQDVANEVDGETFNSFMGNKSITPSRSTYQNGRNKAFTRENYGNNANYIDDDNDDADDDEPKFSFKRS</sequence>